<dbReference type="WBParaSite" id="jg7087">
    <property type="protein sequence ID" value="jg7087"/>
    <property type="gene ID" value="jg7087"/>
</dbReference>
<dbReference type="Proteomes" id="UP000887574">
    <property type="component" value="Unplaced"/>
</dbReference>
<proteinExistence type="predicted"/>
<keyword evidence="2" id="KW-1185">Reference proteome</keyword>
<feature type="transmembrane region" description="Helical" evidence="1">
    <location>
        <begin position="28"/>
        <end position="48"/>
    </location>
</feature>
<evidence type="ECO:0000256" key="1">
    <source>
        <dbReference type="SAM" id="Phobius"/>
    </source>
</evidence>
<organism evidence="2 3">
    <name type="scientific">Ditylenchus dipsaci</name>
    <dbReference type="NCBI Taxonomy" id="166011"/>
    <lineage>
        <taxon>Eukaryota</taxon>
        <taxon>Metazoa</taxon>
        <taxon>Ecdysozoa</taxon>
        <taxon>Nematoda</taxon>
        <taxon>Chromadorea</taxon>
        <taxon>Rhabditida</taxon>
        <taxon>Tylenchina</taxon>
        <taxon>Tylenchomorpha</taxon>
        <taxon>Sphaerularioidea</taxon>
        <taxon>Anguinidae</taxon>
        <taxon>Anguininae</taxon>
        <taxon>Ditylenchus</taxon>
    </lineage>
</organism>
<evidence type="ECO:0000313" key="3">
    <source>
        <dbReference type="WBParaSite" id="jg7087"/>
    </source>
</evidence>
<evidence type="ECO:0000313" key="2">
    <source>
        <dbReference type="Proteomes" id="UP000887574"/>
    </source>
</evidence>
<dbReference type="PROSITE" id="PS51257">
    <property type="entry name" value="PROKAR_LIPOPROTEIN"/>
    <property type="match status" value="1"/>
</dbReference>
<protein>
    <submittedName>
        <fullName evidence="3">Uncharacterized protein</fullName>
    </submittedName>
</protein>
<feature type="transmembrane region" description="Helical" evidence="1">
    <location>
        <begin position="95"/>
        <end position="115"/>
    </location>
</feature>
<keyword evidence="1" id="KW-1133">Transmembrane helix</keyword>
<accession>A0A915EN16</accession>
<name>A0A915EN16_9BILA</name>
<reference evidence="3" key="1">
    <citation type="submission" date="2022-11" db="UniProtKB">
        <authorList>
            <consortium name="WormBaseParasite"/>
        </authorList>
    </citation>
    <scope>IDENTIFICATION</scope>
</reference>
<sequence>MLHVVKFQQAQVIAIACKPSSFRRFMTLIASLMLMSMLSSNLLAPNFIKISVDETNTTNKESLNSEALQQYSAAGGALLGVLPMYYLNGKCNVNTLLLVASCVSMLATVLVPLFYDNLLMPNGLFTYFEFGS</sequence>
<keyword evidence="1" id="KW-0472">Membrane</keyword>
<dbReference type="AlphaFoldDB" id="A0A915EN16"/>
<feature type="transmembrane region" description="Helical" evidence="1">
    <location>
        <begin position="68"/>
        <end position="88"/>
    </location>
</feature>
<keyword evidence="1" id="KW-0812">Transmembrane</keyword>